<keyword evidence="2" id="KW-1185">Reference proteome</keyword>
<sequence>MTERSVKHTPFPLTSSNVHFNTAQNVYPATALYRPSDISEVPTSKLSAALGDQYLVNKKHNDITARILNSPETRRLMMQQYIANTPDRVPELKAYYTSLGFDVEREHAPPTSEDLE</sequence>
<comment type="caution">
    <text evidence="1">The sequence shown here is derived from an EMBL/GenBank/DDBJ whole genome shotgun (WGS) entry which is preliminary data.</text>
</comment>
<accession>A0A8K0RND2</accession>
<dbReference type="AlphaFoldDB" id="A0A8K0RND2"/>
<organism evidence="1 2">
    <name type="scientific">Fusarium tricinctum</name>
    <dbReference type="NCBI Taxonomy" id="61284"/>
    <lineage>
        <taxon>Eukaryota</taxon>
        <taxon>Fungi</taxon>
        <taxon>Dikarya</taxon>
        <taxon>Ascomycota</taxon>
        <taxon>Pezizomycotina</taxon>
        <taxon>Sordariomycetes</taxon>
        <taxon>Hypocreomycetidae</taxon>
        <taxon>Hypocreales</taxon>
        <taxon>Nectriaceae</taxon>
        <taxon>Fusarium</taxon>
        <taxon>Fusarium tricinctum species complex</taxon>
    </lineage>
</organism>
<dbReference type="EMBL" id="JAGPXF010000008">
    <property type="protein sequence ID" value="KAH7232774.1"/>
    <property type="molecule type" value="Genomic_DNA"/>
</dbReference>
<proteinExistence type="predicted"/>
<gene>
    <name evidence="1" type="ORF">BKA59DRAFT_517222</name>
</gene>
<evidence type="ECO:0000313" key="1">
    <source>
        <dbReference type="EMBL" id="KAH7232774.1"/>
    </source>
</evidence>
<protein>
    <submittedName>
        <fullName evidence="1">Uncharacterized protein</fullName>
    </submittedName>
</protein>
<reference evidence="1" key="1">
    <citation type="journal article" date="2021" name="Nat. Commun.">
        <title>Genetic determinants of endophytism in the Arabidopsis root mycobiome.</title>
        <authorList>
            <person name="Mesny F."/>
            <person name="Miyauchi S."/>
            <person name="Thiergart T."/>
            <person name="Pickel B."/>
            <person name="Atanasova L."/>
            <person name="Karlsson M."/>
            <person name="Huettel B."/>
            <person name="Barry K.W."/>
            <person name="Haridas S."/>
            <person name="Chen C."/>
            <person name="Bauer D."/>
            <person name="Andreopoulos W."/>
            <person name="Pangilinan J."/>
            <person name="LaButti K."/>
            <person name="Riley R."/>
            <person name="Lipzen A."/>
            <person name="Clum A."/>
            <person name="Drula E."/>
            <person name="Henrissat B."/>
            <person name="Kohler A."/>
            <person name="Grigoriev I.V."/>
            <person name="Martin F.M."/>
            <person name="Hacquard S."/>
        </authorList>
    </citation>
    <scope>NUCLEOTIDE SEQUENCE</scope>
    <source>
        <strain evidence="1">MPI-SDFR-AT-0068</strain>
    </source>
</reference>
<dbReference type="Proteomes" id="UP000813427">
    <property type="component" value="Unassembled WGS sequence"/>
</dbReference>
<evidence type="ECO:0000313" key="2">
    <source>
        <dbReference type="Proteomes" id="UP000813427"/>
    </source>
</evidence>
<name>A0A8K0RND2_9HYPO</name>